<sequence>MVSSSQINNDGNDHTAVDTSMDREQNTVLSPVQDHDNRVPESDPRDGFEASLSSEDDEDLQILSERQIGKRPQNTQEIPVDNAQHILPVTNADIAALLAALKQTT</sequence>
<comment type="caution">
    <text evidence="2">The sequence shown here is derived from an EMBL/GenBank/DDBJ whole genome shotgun (WGS) entry which is preliminary data.</text>
</comment>
<feature type="compositionally biased region" description="Basic and acidic residues" evidence="1">
    <location>
        <begin position="11"/>
        <end position="25"/>
    </location>
</feature>
<proteinExistence type="predicted"/>
<evidence type="ECO:0000256" key="1">
    <source>
        <dbReference type="SAM" id="MobiDB-lite"/>
    </source>
</evidence>
<reference evidence="2 3" key="1">
    <citation type="journal article" date="2018" name="Front. Plant Sci.">
        <title>Red Clover (Trifolium pratense) and Zigzag Clover (T. medium) - A Picture of Genomic Similarities and Differences.</title>
        <authorList>
            <person name="Dluhosova J."/>
            <person name="Istvanek J."/>
            <person name="Nedelnik J."/>
            <person name="Repkova J."/>
        </authorList>
    </citation>
    <scope>NUCLEOTIDE SEQUENCE [LARGE SCALE GENOMIC DNA]</scope>
    <source>
        <strain evidence="3">cv. 10/8</strain>
        <tissue evidence="2">Leaf</tissue>
    </source>
</reference>
<feature type="compositionally biased region" description="Basic and acidic residues" evidence="1">
    <location>
        <begin position="33"/>
        <end position="48"/>
    </location>
</feature>
<evidence type="ECO:0000313" key="3">
    <source>
        <dbReference type="Proteomes" id="UP000265520"/>
    </source>
</evidence>
<dbReference type="AlphaFoldDB" id="A0A392RQ86"/>
<evidence type="ECO:0000313" key="2">
    <source>
        <dbReference type="EMBL" id="MCI37725.1"/>
    </source>
</evidence>
<dbReference type="EMBL" id="LXQA010247711">
    <property type="protein sequence ID" value="MCI37725.1"/>
    <property type="molecule type" value="Genomic_DNA"/>
</dbReference>
<organism evidence="2 3">
    <name type="scientific">Trifolium medium</name>
    <dbReference type="NCBI Taxonomy" id="97028"/>
    <lineage>
        <taxon>Eukaryota</taxon>
        <taxon>Viridiplantae</taxon>
        <taxon>Streptophyta</taxon>
        <taxon>Embryophyta</taxon>
        <taxon>Tracheophyta</taxon>
        <taxon>Spermatophyta</taxon>
        <taxon>Magnoliopsida</taxon>
        <taxon>eudicotyledons</taxon>
        <taxon>Gunneridae</taxon>
        <taxon>Pentapetalae</taxon>
        <taxon>rosids</taxon>
        <taxon>fabids</taxon>
        <taxon>Fabales</taxon>
        <taxon>Fabaceae</taxon>
        <taxon>Papilionoideae</taxon>
        <taxon>50 kb inversion clade</taxon>
        <taxon>NPAAA clade</taxon>
        <taxon>Hologalegina</taxon>
        <taxon>IRL clade</taxon>
        <taxon>Trifolieae</taxon>
        <taxon>Trifolium</taxon>
    </lineage>
</organism>
<feature type="non-terminal residue" evidence="2">
    <location>
        <position position="105"/>
    </location>
</feature>
<feature type="region of interest" description="Disordered" evidence="1">
    <location>
        <begin position="1"/>
        <end position="59"/>
    </location>
</feature>
<accession>A0A392RQ86</accession>
<name>A0A392RQ86_9FABA</name>
<feature type="compositionally biased region" description="Polar residues" evidence="1">
    <location>
        <begin position="1"/>
        <end position="10"/>
    </location>
</feature>
<protein>
    <submittedName>
        <fullName evidence="2">Uncharacterized protein</fullName>
    </submittedName>
</protein>
<keyword evidence="3" id="KW-1185">Reference proteome</keyword>
<dbReference type="Proteomes" id="UP000265520">
    <property type="component" value="Unassembled WGS sequence"/>
</dbReference>